<dbReference type="Pfam" id="PF17678">
    <property type="entry name" value="Glyco_hydro_92N"/>
    <property type="match status" value="1"/>
</dbReference>
<dbReference type="FunFam" id="1.20.1050.60:FF:000001">
    <property type="entry name" value="Putative alpha-1,2-mannosidase"/>
    <property type="match status" value="1"/>
</dbReference>
<keyword evidence="4" id="KW-0732">Signal</keyword>
<dbReference type="InterPro" id="IPR050883">
    <property type="entry name" value="PNGase"/>
</dbReference>
<dbReference type="GO" id="GO:0000224">
    <property type="term" value="F:peptide-N4-(N-acetyl-beta-glucosaminyl)asparagine amidase activity"/>
    <property type="evidence" value="ECO:0007669"/>
    <property type="project" value="TreeGrafter"/>
</dbReference>
<organism evidence="7 8">
    <name type="scientific">Mucilaginibacter corticis</name>
    <dbReference type="NCBI Taxonomy" id="2597670"/>
    <lineage>
        <taxon>Bacteria</taxon>
        <taxon>Pseudomonadati</taxon>
        <taxon>Bacteroidota</taxon>
        <taxon>Sphingobacteriia</taxon>
        <taxon>Sphingobacteriales</taxon>
        <taxon>Sphingobacteriaceae</taxon>
        <taxon>Mucilaginibacter</taxon>
    </lineage>
</organism>
<dbReference type="EMBL" id="VLPK01000001">
    <property type="protein sequence ID" value="TSJ43133.1"/>
    <property type="molecule type" value="Genomic_DNA"/>
</dbReference>
<dbReference type="NCBIfam" id="TIGR01180">
    <property type="entry name" value="aman2_put"/>
    <property type="match status" value="1"/>
</dbReference>
<evidence type="ECO:0000256" key="2">
    <source>
        <dbReference type="ARBA" id="ARBA00011245"/>
    </source>
</evidence>
<evidence type="ECO:0000256" key="3">
    <source>
        <dbReference type="ARBA" id="ARBA00022837"/>
    </source>
</evidence>
<dbReference type="AlphaFoldDB" id="A0A556MT82"/>
<dbReference type="Proteomes" id="UP000318733">
    <property type="component" value="Unassembled WGS sequence"/>
</dbReference>
<feature type="chain" id="PRO_5021761633" evidence="4">
    <location>
        <begin position="31"/>
        <end position="767"/>
    </location>
</feature>
<dbReference type="Gene3D" id="3.30.2080.10">
    <property type="entry name" value="GH92 mannosidase domain"/>
    <property type="match status" value="1"/>
</dbReference>
<comment type="subunit">
    <text evidence="2">Monomer.</text>
</comment>
<evidence type="ECO:0000259" key="5">
    <source>
        <dbReference type="Pfam" id="PF07971"/>
    </source>
</evidence>
<evidence type="ECO:0000256" key="4">
    <source>
        <dbReference type="SAM" id="SignalP"/>
    </source>
</evidence>
<evidence type="ECO:0000313" key="8">
    <source>
        <dbReference type="Proteomes" id="UP000318733"/>
    </source>
</evidence>
<dbReference type="InterPro" id="IPR005887">
    <property type="entry name" value="GH92_a_mannosidase_put"/>
</dbReference>
<feature type="domain" description="Glycosyl hydrolase family 92 N-terminal" evidence="6">
    <location>
        <begin position="36"/>
        <end position="261"/>
    </location>
</feature>
<name>A0A556MT82_9SPHI</name>
<reference evidence="7 8" key="1">
    <citation type="submission" date="2019-07" db="EMBL/GenBank/DDBJ databases">
        <authorList>
            <person name="Huq M.A."/>
        </authorList>
    </citation>
    <scope>NUCLEOTIDE SEQUENCE [LARGE SCALE GENOMIC DNA]</scope>
    <source>
        <strain evidence="7 8">MAH-19</strain>
    </source>
</reference>
<dbReference type="PANTHER" id="PTHR12143:SF43">
    <property type="entry name" value="PUTATIVE-RELATED"/>
    <property type="match status" value="1"/>
</dbReference>
<dbReference type="Pfam" id="PF07971">
    <property type="entry name" value="Glyco_hydro_92"/>
    <property type="match status" value="1"/>
</dbReference>
<evidence type="ECO:0000313" key="7">
    <source>
        <dbReference type="EMBL" id="TSJ43133.1"/>
    </source>
</evidence>
<dbReference type="GO" id="GO:0005829">
    <property type="term" value="C:cytosol"/>
    <property type="evidence" value="ECO:0007669"/>
    <property type="project" value="TreeGrafter"/>
</dbReference>
<gene>
    <name evidence="7" type="ORF">FO440_02785</name>
</gene>
<keyword evidence="8" id="KW-1185">Reference proteome</keyword>
<dbReference type="InterPro" id="IPR012939">
    <property type="entry name" value="Glyco_hydro_92"/>
</dbReference>
<dbReference type="PANTHER" id="PTHR12143">
    <property type="entry name" value="PEPTIDE N-GLYCANASE PNGASE -RELATED"/>
    <property type="match status" value="1"/>
</dbReference>
<protein>
    <submittedName>
        <fullName evidence="7">Glycoside hydrolase family 92 protein</fullName>
    </submittedName>
</protein>
<evidence type="ECO:0000259" key="6">
    <source>
        <dbReference type="Pfam" id="PF17678"/>
    </source>
</evidence>
<feature type="signal peptide" evidence="4">
    <location>
        <begin position="1"/>
        <end position="30"/>
    </location>
</feature>
<sequence length="767" mass="87040">MLSLDHQLLKMKRSFTLIAALVACFNFARAQDYVKYVNTLQGTDSNYGLSYGSTYPTIGLPFAEHFYSPQTNKNGEGWKYQYDAHEIRGFEQVHQCSPWMGDYAVFSLMPVEGELKVTDDDRAAAFKHENEIAKPSYYKVKFDNGMAAAVTVTERGANMRFNFTGKADNYIVFDGYRGDCQLQIIPEERKIVGYVTNGTFIPKGFKNYFIIQFNQPFTAFGTWQKENNLITKGEKTKSGKAIGAYLQFKKGAVVECKMASSYISSEQAQLNFDRELKPFKSFEQTQAAATKIWNDMLGRVAVEGGTEDEKATFYSCLFRANLFSRKFYDLDKDGKPYYYSPYDEKIHNGYMYTDNGFWDTFRAQFPLSNILHPEMEGRYMQSLLDAQQQYGFFPAWSNPGMSGVMLGNHAISLLADAWAKGIHTFDPNQALAAYLHEATNKGFWGGSNGREGWKEYFSLGFVPKGEVYEYGAKTLEYAYDDFCAYNLAKMTGNTFYQQIFARQMYNYKNLYDPEVGFMRGKLRDGNWLPDFDPIEWGGPFTEGNSWQYSWSVFQDVNGLVKLMGGEEKFATKLDTFFTTNSNVKVGTYKQQIHEMTEMQLAKMGQYAHGNEPDMHVPYLYNYVGQPWKTQYRVRQIMDKLYNAGPKGYPGDEDQGQMSSWYVISALGLYSVCPGTDQYVIGSPVFNKATVSLENGKKFTVIANNNSKANVYIQSATLNGKTLNANYITYADINNGGTLVLQMGDKPNTSRGIGVEARPFSLSAQTKQ</sequence>
<dbReference type="FunFam" id="3.30.2080.10:FF:000001">
    <property type="entry name" value="Alpha-1,2-mannosidase subfamily"/>
    <property type="match status" value="1"/>
</dbReference>
<dbReference type="InterPro" id="IPR041371">
    <property type="entry name" value="GH92_N"/>
</dbReference>
<comment type="cofactor">
    <cofactor evidence="1">
        <name>Ca(2+)</name>
        <dbReference type="ChEBI" id="CHEBI:29108"/>
    </cofactor>
</comment>
<dbReference type="GO" id="GO:0005975">
    <property type="term" value="P:carbohydrate metabolic process"/>
    <property type="evidence" value="ECO:0007669"/>
    <property type="project" value="InterPro"/>
</dbReference>
<evidence type="ECO:0000256" key="1">
    <source>
        <dbReference type="ARBA" id="ARBA00001913"/>
    </source>
</evidence>
<dbReference type="InterPro" id="IPR014718">
    <property type="entry name" value="GH-type_carb-bd"/>
</dbReference>
<accession>A0A556MT82</accession>
<dbReference type="Gene3D" id="1.20.1610.10">
    <property type="entry name" value="alpha-1,2-mannosidases domains"/>
    <property type="match status" value="1"/>
</dbReference>
<dbReference type="Gene3D" id="2.70.98.10">
    <property type="match status" value="1"/>
</dbReference>
<dbReference type="InterPro" id="IPR008928">
    <property type="entry name" value="6-hairpin_glycosidase_sf"/>
</dbReference>
<keyword evidence="3" id="KW-0106">Calcium</keyword>
<dbReference type="GO" id="GO:0006516">
    <property type="term" value="P:glycoprotein catabolic process"/>
    <property type="evidence" value="ECO:0007669"/>
    <property type="project" value="TreeGrafter"/>
</dbReference>
<proteinExistence type="predicted"/>
<dbReference type="Gene3D" id="1.20.1050.60">
    <property type="entry name" value="alpha-1,2-mannosidase"/>
    <property type="match status" value="1"/>
</dbReference>
<feature type="domain" description="Glycosyl hydrolase family 92" evidence="5">
    <location>
        <begin position="267"/>
        <end position="744"/>
    </location>
</feature>
<comment type="caution">
    <text evidence="7">The sequence shown here is derived from an EMBL/GenBank/DDBJ whole genome shotgun (WGS) entry which is preliminary data.</text>
</comment>
<dbReference type="GO" id="GO:0030246">
    <property type="term" value="F:carbohydrate binding"/>
    <property type="evidence" value="ECO:0007669"/>
    <property type="project" value="InterPro"/>
</dbReference>
<dbReference type="OrthoDB" id="9758101at2"/>
<keyword evidence="7" id="KW-0378">Hydrolase</keyword>
<dbReference type="SUPFAM" id="SSF48208">
    <property type="entry name" value="Six-hairpin glycosidases"/>
    <property type="match status" value="1"/>
</dbReference>